<organism evidence="1">
    <name type="scientific">Puccinia triticina (isolate 1-1 / race 1 (BBBD))</name>
    <name type="common">Brown leaf rust fungus</name>
    <dbReference type="NCBI Taxonomy" id="630390"/>
    <lineage>
        <taxon>Eukaryota</taxon>
        <taxon>Fungi</taxon>
        <taxon>Dikarya</taxon>
        <taxon>Basidiomycota</taxon>
        <taxon>Pucciniomycotina</taxon>
        <taxon>Pucciniomycetes</taxon>
        <taxon>Pucciniales</taxon>
        <taxon>Pucciniaceae</taxon>
        <taxon>Puccinia</taxon>
    </lineage>
</organism>
<dbReference type="EMBL" id="ADAS02000028">
    <property type="protein sequence ID" value="OAV95485.1"/>
    <property type="molecule type" value="Genomic_DNA"/>
</dbReference>
<accession>A0A0C4EUY2</accession>
<evidence type="ECO:0000313" key="2">
    <source>
        <dbReference type="EnsemblFungi" id="PTTG_04614-t43_1-p1"/>
    </source>
</evidence>
<proteinExistence type="predicted"/>
<name>A0A0C4EUY2_PUCT1</name>
<dbReference type="AlphaFoldDB" id="A0A0C4EUY2"/>
<sequence>MSQDHIALARTPANLSRLAANQNQKQITKVFTTTYLRADSTAHSDLLKWLLSTDKQQTTTTDKKTTTSSSPILRQGQPIKRIKLDARDEDRSPAIILAAAFGHAEEVSVIVDGLSDQVVNRRDAGQSYTRQEPLLKELTEPHTQLHLEELVNRIYVFIIQAAAGKADQLDHPRL</sequence>
<reference evidence="2 3" key="3">
    <citation type="journal article" date="2017" name="G3 (Bethesda)">
        <title>Comparative analysis highlights variable genome content of wheat rusts and divergence of the mating loci.</title>
        <authorList>
            <person name="Cuomo C.A."/>
            <person name="Bakkeren G."/>
            <person name="Khalil H.B."/>
            <person name="Panwar V."/>
            <person name="Joly D."/>
            <person name="Linning R."/>
            <person name="Sakthikumar S."/>
            <person name="Song X."/>
            <person name="Adiconis X."/>
            <person name="Fan L."/>
            <person name="Goldberg J.M."/>
            <person name="Levin J.Z."/>
            <person name="Young S."/>
            <person name="Zeng Q."/>
            <person name="Anikster Y."/>
            <person name="Bruce M."/>
            <person name="Wang M."/>
            <person name="Yin C."/>
            <person name="McCallum B."/>
            <person name="Szabo L.J."/>
            <person name="Hulbert S."/>
            <person name="Chen X."/>
            <person name="Fellers J.P."/>
        </authorList>
    </citation>
    <scope>NUCLEOTIDE SEQUENCE</scope>
    <source>
        <strain evidence="3">Isolate 1-1 / race 1 (BBBD)</strain>
        <strain evidence="2">isolate 1-1 / race 1 (BBBD)</strain>
    </source>
</reference>
<dbReference type="OrthoDB" id="426293at2759"/>
<reference evidence="1" key="1">
    <citation type="submission" date="2009-11" db="EMBL/GenBank/DDBJ databases">
        <authorList>
            <consortium name="The Broad Institute Genome Sequencing Platform"/>
            <person name="Ward D."/>
            <person name="Feldgarden M."/>
            <person name="Earl A."/>
            <person name="Young S.K."/>
            <person name="Zeng Q."/>
            <person name="Koehrsen M."/>
            <person name="Alvarado L."/>
            <person name="Berlin A."/>
            <person name="Bochicchio J."/>
            <person name="Borenstein D."/>
            <person name="Chapman S.B."/>
            <person name="Chen Z."/>
            <person name="Engels R."/>
            <person name="Freedman E."/>
            <person name="Gellesch M."/>
            <person name="Goldberg J."/>
            <person name="Griggs A."/>
            <person name="Gujja S."/>
            <person name="Heilman E."/>
            <person name="Heiman D."/>
            <person name="Hepburn T."/>
            <person name="Howarth C."/>
            <person name="Jen D."/>
            <person name="Larson L."/>
            <person name="Lewis B."/>
            <person name="Mehta T."/>
            <person name="Park D."/>
            <person name="Pearson M."/>
            <person name="Roberts A."/>
            <person name="Saif S."/>
            <person name="Shea T."/>
            <person name="Shenoy N."/>
            <person name="Sisk P."/>
            <person name="Stolte C."/>
            <person name="Sykes S."/>
            <person name="Thomson T."/>
            <person name="Walk T."/>
            <person name="White J."/>
            <person name="Yandava C."/>
            <person name="Izard J."/>
            <person name="Baranova O.V."/>
            <person name="Blanton J.M."/>
            <person name="Tanner A.C."/>
            <person name="Dewhirst F.E."/>
            <person name="Haas B."/>
            <person name="Nusbaum C."/>
            <person name="Birren B."/>
        </authorList>
    </citation>
    <scope>NUCLEOTIDE SEQUENCE [LARGE SCALE GENOMIC DNA]</scope>
    <source>
        <strain evidence="1">1-1 BBBD Race 1</strain>
    </source>
</reference>
<dbReference type="EnsemblFungi" id="PTTG_04614-t43_1">
    <property type="protein sequence ID" value="PTTG_04614-t43_1-p1"/>
    <property type="gene ID" value="PTTG_04614"/>
</dbReference>
<keyword evidence="3" id="KW-1185">Reference proteome</keyword>
<gene>
    <name evidence="1" type="ORF">PTTG_04614</name>
</gene>
<evidence type="ECO:0000313" key="3">
    <source>
        <dbReference type="Proteomes" id="UP000005240"/>
    </source>
</evidence>
<dbReference type="STRING" id="630390.A0A0C4EUY2"/>
<reference evidence="1" key="2">
    <citation type="submission" date="2016-05" db="EMBL/GenBank/DDBJ databases">
        <title>Comparative analysis highlights variable genome content of wheat rusts and divergence of the mating loci.</title>
        <authorList>
            <person name="Cuomo C.A."/>
            <person name="Bakkeren G."/>
            <person name="Szabo L."/>
            <person name="Khalil H."/>
            <person name="Joly D."/>
            <person name="Goldberg J."/>
            <person name="Young S."/>
            <person name="Zeng Q."/>
            <person name="Fellers J."/>
        </authorList>
    </citation>
    <scope>NUCLEOTIDE SEQUENCE [LARGE SCALE GENOMIC DNA]</scope>
    <source>
        <strain evidence="1">1-1 BBBD Race 1</strain>
    </source>
</reference>
<reference evidence="2" key="4">
    <citation type="submission" date="2025-05" db="UniProtKB">
        <authorList>
            <consortium name="EnsemblFungi"/>
        </authorList>
    </citation>
    <scope>IDENTIFICATION</scope>
    <source>
        <strain evidence="2">isolate 1-1 / race 1 (BBBD)</strain>
    </source>
</reference>
<dbReference type="Proteomes" id="UP000005240">
    <property type="component" value="Unassembled WGS sequence"/>
</dbReference>
<protein>
    <submittedName>
        <fullName evidence="1 2">Uncharacterized protein</fullName>
    </submittedName>
</protein>
<dbReference type="VEuPathDB" id="FungiDB:PTTG_04614"/>
<evidence type="ECO:0000313" key="1">
    <source>
        <dbReference type="EMBL" id="OAV95485.1"/>
    </source>
</evidence>